<gene>
    <name evidence="1" type="ORF">GCM10011614_28960</name>
</gene>
<dbReference type="EMBL" id="BMZA01000013">
    <property type="protein sequence ID" value="GGZ12064.1"/>
    <property type="molecule type" value="Genomic_DNA"/>
</dbReference>
<dbReference type="AlphaFoldDB" id="A0A918PJ36"/>
<evidence type="ECO:0008006" key="3">
    <source>
        <dbReference type="Google" id="ProtNLM"/>
    </source>
</evidence>
<reference evidence="1" key="2">
    <citation type="submission" date="2020-09" db="EMBL/GenBank/DDBJ databases">
        <authorList>
            <person name="Sun Q."/>
            <person name="Kim S."/>
        </authorList>
    </citation>
    <scope>NUCLEOTIDE SEQUENCE</scope>
    <source>
        <strain evidence="1">KCTC 32255</strain>
    </source>
</reference>
<protein>
    <recommendedName>
        <fullName evidence="3">DUF2846 domain-containing protein</fullName>
    </recommendedName>
</protein>
<evidence type="ECO:0000313" key="1">
    <source>
        <dbReference type="EMBL" id="GGZ12064.1"/>
    </source>
</evidence>
<proteinExistence type="predicted"/>
<dbReference type="Proteomes" id="UP000648075">
    <property type="component" value="Unassembled WGS sequence"/>
</dbReference>
<keyword evidence="2" id="KW-1185">Reference proteome</keyword>
<sequence>MARASEGDASNPEIAAASAIPADANLIVYRKYAEPTAWMPTVKIDGVKIAAVPNRHFVATKVALGAHKVALSWPLLSGQRNAEMDFTVVAEERQFFEVTGTSRVSGGGAGYLTFNMGSGIAQVKADYAEKTIQECCRLKPVKEASPK</sequence>
<name>A0A918PJ36_9SPHN</name>
<organism evidence="1 2">
    <name type="scientific">Novosphingobium colocasiae</name>
    <dbReference type="NCBI Taxonomy" id="1256513"/>
    <lineage>
        <taxon>Bacteria</taxon>
        <taxon>Pseudomonadati</taxon>
        <taxon>Pseudomonadota</taxon>
        <taxon>Alphaproteobacteria</taxon>
        <taxon>Sphingomonadales</taxon>
        <taxon>Sphingomonadaceae</taxon>
        <taxon>Novosphingobium</taxon>
    </lineage>
</organism>
<comment type="caution">
    <text evidence="1">The sequence shown here is derived from an EMBL/GenBank/DDBJ whole genome shotgun (WGS) entry which is preliminary data.</text>
</comment>
<evidence type="ECO:0000313" key="2">
    <source>
        <dbReference type="Proteomes" id="UP000648075"/>
    </source>
</evidence>
<reference evidence="1" key="1">
    <citation type="journal article" date="2014" name="Int. J. Syst. Evol. Microbiol.">
        <title>Complete genome sequence of Corynebacterium casei LMG S-19264T (=DSM 44701T), isolated from a smear-ripened cheese.</title>
        <authorList>
            <consortium name="US DOE Joint Genome Institute (JGI-PGF)"/>
            <person name="Walter F."/>
            <person name="Albersmeier A."/>
            <person name="Kalinowski J."/>
            <person name="Ruckert C."/>
        </authorList>
    </citation>
    <scope>NUCLEOTIDE SEQUENCE</scope>
    <source>
        <strain evidence="1">KCTC 32255</strain>
    </source>
</reference>
<accession>A0A918PJ36</accession>